<dbReference type="InterPro" id="IPR040596">
    <property type="entry name" value="RNase_II_C_S1"/>
</dbReference>
<gene>
    <name evidence="2" type="ORF">ACFPPC_04430</name>
</gene>
<organism evidence="2 3">
    <name type="scientific">Bosea vestrisii</name>
    <dbReference type="NCBI Taxonomy" id="151416"/>
    <lineage>
        <taxon>Bacteria</taxon>
        <taxon>Pseudomonadati</taxon>
        <taxon>Pseudomonadota</taxon>
        <taxon>Alphaproteobacteria</taxon>
        <taxon>Hyphomicrobiales</taxon>
        <taxon>Boseaceae</taxon>
        <taxon>Bosea</taxon>
    </lineage>
</organism>
<dbReference type="InterPro" id="IPR050180">
    <property type="entry name" value="RNR_Ribonuclease"/>
</dbReference>
<reference evidence="3" key="1">
    <citation type="journal article" date="2019" name="Int. J. Syst. Evol. Microbiol.">
        <title>The Global Catalogue of Microorganisms (GCM) 10K type strain sequencing project: providing services to taxonomists for standard genome sequencing and annotation.</title>
        <authorList>
            <consortium name="The Broad Institute Genomics Platform"/>
            <consortium name="The Broad Institute Genome Sequencing Center for Infectious Disease"/>
            <person name="Wu L."/>
            <person name="Ma J."/>
        </authorList>
    </citation>
    <scope>NUCLEOTIDE SEQUENCE [LARGE SCALE GENOMIC DNA]</scope>
    <source>
        <strain evidence="3">CGMCC 1.16326</strain>
    </source>
</reference>
<keyword evidence="3" id="KW-1185">Reference proteome</keyword>
<comment type="caution">
    <text evidence="2">The sequence shown here is derived from an EMBL/GenBank/DDBJ whole genome shotgun (WGS) entry which is preliminary data.</text>
</comment>
<evidence type="ECO:0000313" key="2">
    <source>
        <dbReference type="EMBL" id="MFC5391884.1"/>
    </source>
</evidence>
<name>A0ABW0H7G5_9HYPH</name>
<dbReference type="InterPro" id="IPR012340">
    <property type="entry name" value="NA-bd_OB-fold"/>
</dbReference>
<dbReference type="Pfam" id="PF18614">
    <property type="entry name" value="RNase_II_C_S1"/>
    <property type="match status" value="1"/>
</dbReference>
<dbReference type="Pfam" id="PF00773">
    <property type="entry name" value="RNB"/>
    <property type="match status" value="1"/>
</dbReference>
<evidence type="ECO:0000313" key="3">
    <source>
        <dbReference type="Proteomes" id="UP001596104"/>
    </source>
</evidence>
<proteinExistence type="predicted"/>
<sequence>MKTLIDSTNALIDGLAAIRRQYGVPEHFPPDVLAAAEAAARRVPTKHVDRTDLRFVTLDPATSTDLDQAFTIERSGADLLLHYAIADIAWFVDDGDAVDQEAWRRGTTLYLPDGKAGLYPPALAEGAASLLPAGPRPAVIFTTRIDADGNVRLDGAERAIVRNTAKLAYETVGEMDLPPDFAELARRIEAAENRRGAARVDPPEQEVAPAEGGGFQLLFRPRLLAENQNAALSLASNVAIANALLAARTGLFRVMPEPDKKAVMRLRQSARALGLDWRDEATLAEFEKTLDPADSSHAAFMLAVRRASGGASYVPYREGMVPWHAPMAATYAHATAPLRRLADRYVISAALAIANGQAVPATATAAFETLPAVMGRADARDGQIERAVVSLAEALMLRGHEGQSFEAVVTDTDDHALRIQLCDLPVIARVRGQGSKPGDRIRVRLTAADPLQHTISFELMGGAS</sequence>
<dbReference type="PANTHER" id="PTHR23355">
    <property type="entry name" value="RIBONUCLEASE"/>
    <property type="match status" value="1"/>
</dbReference>
<dbReference type="SUPFAM" id="SSF50249">
    <property type="entry name" value="Nucleic acid-binding proteins"/>
    <property type="match status" value="1"/>
</dbReference>
<dbReference type="RefSeq" id="WP_377006646.1">
    <property type="nucleotide sequence ID" value="NZ_JBHSLV010000008.1"/>
</dbReference>
<dbReference type="Proteomes" id="UP001596104">
    <property type="component" value="Unassembled WGS sequence"/>
</dbReference>
<dbReference type="SMART" id="SM00955">
    <property type="entry name" value="RNB"/>
    <property type="match status" value="1"/>
</dbReference>
<protein>
    <submittedName>
        <fullName evidence="2">RNB domain-containing ribonuclease</fullName>
    </submittedName>
</protein>
<evidence type="ECO:0000259" key="1">
    <source>
        <dbReference type="SMART" id="SM00955"/>
    </source>
</evidence>
<dbReference type="PANTHER" id="PTHR23355:SF42">
    <property type="entry name" value="RIBONUCLEASE II, CHLOROPLASTIC_MITOCHONDRIAL"/>
    <property type="match status" value="1"/>
</dbReference>
<accession>A0ABW0H7G5</accession>
<dbReference type="InterPro" id="IPR001900">
    <property type="entry name" value="RNase_II/R"/>
</dbReference>
<dbReference type="EMBL" id="JBHSLV010000008">
    <property type="protein sequence ID" value="MFC5391884.1"/>
    <property type="molecule type" value="Genomic_DNA"/>
</dbReference>
<feature type="domain" description="RNB" evidence="1">
    <location>
        <begin position="47"/>
        <end position="356"/>
    </location>
</feature>